<feature type="compositionally biased region" description="Low complexity" evidence="1">
    <location>
        <begin position="199"/>
        <end position="262"/>
    </location>
</feature>
<keyword evidence="2" id="KW-1133">Transmembrane helix</keyword>
<evidence type="ECO:0000256" key="2">
    <source>
        <dbReference type="SAM" id="Phobius"/>
    </source>
</evidence>
<evidence type="ECO:0000256" key="1">
    <source>
        <dbReference type="SAM" id="MobiDB-lite"/>
    </source>
</evidence>
<sequence length="388" mass="42182">MPDPIVLTQVHSRRTYSYIDYTTFLSFPVPFATPGFLTPFSHYHLIQQNSGRFSKVSRMSCFARNGSSFDSTVPCNPDALAEGKHTSCCANGDLCLTNGMCRSQEDERFGGNQYFRVGCTDKTWNDPACANYCEGRETGGKSARIFNCLKPKSWCCTLPTQGNTNQVNLDCCDQSEFTFEAPDPVAYTTANRSTPRINPSSSVLPVSLPSESPSPVSSQAPAAASSSSVAPVAPSSSAAAPSPSSQLDLQQTPQTQPPSDNTGVKVGLGVGLTLGFLLIGALIALFIVLRRRKATDRGMEKLPDEQSNPYTNNYAMHEVMGNSMALTDDGQLRDVKGPVPVQYYAHIAPSANPYGNQPQRFEMDGRRTDPVEMPATPQYDKFKLPDKK</sequence>
<accession>A0A9W4UJY7</accession>
<dbReference type="OrthoDB" id="5215637at2759"/>
<keyword evidence="2" id="KW-0812">Transmembrane</keyword>
<name>A0A9W4UJY7_9PLEO</name>
<reference evidence="3" key="1">
    <citation type="submission" date="2023-01" db="EMBL/GenBank/DDBJ databases">
        <authorList>
            <person name="Van Ghelder C."/>
            <person name="Rancurel C."/>
        </authorList>
    </citation>
    <scope>NUCLEOTIDE SEQUENCE</scope>
    <source>
        <strain evidence="3">CNCM I-4278</strain>
    </source>
</reference>
<dbReference type="AlphaFoldDB" id="A0A9W4UJY7"/>
<protein>
    <submittedName>
        <fullName evidence="3">Uncharacterized protein</fullName>
    </submittedName>
</protein>
<proteinExistence type="predicted"/>
<keyword evidence="2" id="KW-0472">Membrane</keyword>
<organism evidence="3 4">
    <name type="scientific">Periconia digitata</name>
    <dbReference type="NCBI Taxonomy" id="1303443"/>
    <lineage>
        <taxon>Eukaryota</taxon>
        <taxon>Fungi</taxon>
        <taxon>Dikarya</taxon>
        <taxon>Ascomycota</taxon>
        <taxon>Pezizomycotina</taxon>
        <taxon>Dothideomycetes</taxon>
        <taxon>Pleosporomycetidae</taxon>
        <taxon>Pleosporales</taxon>
        <taxon>Massarineae</taxon>
        <taxon>Periconiaceae</taxon>
        <taxon>Periconia</taxon>
    </lineage>
</organism>
<keyword evidence="4" id="KW-1185">Reference proteome</keyword>
<feature type="compositionally biased region" description="Polar residues" evidence="1">
    <location>
        <begin position="188"/>
        <end position="198"/>
    </location>
</feature>
<comment type="caution">
    <text evidence="3">The sequence shown here is derived from an EMBL/GenBank/DDBJ whole genome shotgun (WGS) entry which is preliminary data.</text>
</comment>
<evidence type="ECO:0000313" key="4">
    <source>
        <dbReference type="Proteomes" id="UP001152607"/>
    </source>
</evidence>
<feature type="transmembrane region" description="Helical" evidence="2">
    <location>
        <begin position="266"/>
        <end position="289"/>
    </location>
</feature>
<gene>
    <name evidence="3" type="ORF">PDIGIT_LOCUS9809</name>
</gene>
<dbReference type="Proteomes" id="UP001152607">
    <property type="component" value="Unassembled WGS sequence"/>
</dbReference>
<dbReference type="EMBL" id="CAOQHR010000006">
    <property type="protein sequence ID" value="CAI6336704.1"/>
    <property type="molecule type" value="Genomic_DNA"/>
</dbReference>
<feature type="region of interest" description="Disordered" evidence="1">
    <location>
        <begin position="350"/>
        <end position="388"/>
    </location>
</feature>
<evidence type="ECO:0000313" key="3">
    <source>
        <dbReference type="EMBL" id="CAI6336704.1"/>
    </source>
</evidence>
<feature type="compositionally biased region" description="Basic and acidic residues" evidence="1">
    <location>
        <begin position="361"/>
        <end position="370"/>
    </location>
</feature>
<feature type="region of interest" description="Disordered" evidence="1">
    <location>
        <begin position="188"/>
        <end position="262"/>
    </location>
</feature>